<proteinExistence type="predicted"/>
<dbReference type="AlphaFoldDB" id="A0A926IF65"/>
<dbReference type="EMBL" id="JACRSY010000018">
    <property type="protein sequence ID" value="MBC8580236.1"/>
    <property type="molecule type" value="Genomic_DNA"/>
</dbReference>
<comment type="caution">
    <text evidence="1">The sequence shown here is derived from an EMBL/GenBank/DDBJ whole genome shotgun (WGS) entry which is preliminary data.</text>
</comment>
<dbReference type="RefSeq" id="WP_249333104.1">
    <property type="nucleotide sequence ID" value="NZ_JACRSY010000018.1"/>
</dbReference>
<accession>A0A926IF65</accession>
<sequence>MNQLTIQKITKEAFETQYQLNGQSYALTELGKVMELAKEDTVCMLVEDRLYINPVQLSLKGAITDEEALAKVEALNETFRDAIIHLREFLYSGNRSAEAEQKKREIQGIMNSCISEAKVLLNQCQITDRNKLKKMSKKYFMAEFLNSLFENEVYNVEIEIDCGL</sequence>
<name>A0A926IF65_9FIRM</name>
<evidence type="ECO:0000313" key="2">
    <source>
        <dbReference type="Proteomes" id="UP000655830"/>
    </source>
</evidence>
<reference evidence="1" key="1">
    <citation type="submission" date="2020-08" db="EMBL/GenBank/DDBJ databases">
        <title>Genome public.</title>
        <authorList>
            <person name="Liu C."/>
            <person name="Sun Q."/>
        </authorList>
    </citation>
    <scope>NUCLEOTIDE SEQUENCE</scope>
    <source>
        <strain evidence="1">NSJ-12</strain>
    </source>
</reference>
<organism evidence="1 2">
    <name type="scientific">Zhenhengia yiwuensis</name>
    <dbReference type="NCBI Taxonomy" id="2763666"/>
    <lineage>
        <taxon>Bacteria</taxon>
        <taxon>Bacillati</taxon>
        <taxon>Bacillota</taxon>
        <taxon>Clostridia</taxon>
        <taxon>Lachnospirales</taxon>
        <taxon>Lachnospiraceae</taxon>
        <taxon>Zhenhengia</taxon>
    </lineage>
</organism>
<protein>
    <submittedName>
        <fullName evidence="1">Uncharacterized protein</fullName>
    </submittedName>
</protein>
<evidence type="ECO:0000313" key="1">
    <source>
        <dbReference type="EMBL" id="MBC8580236.1"/>
    </source>
</evidence>
<keyword evidence="2" id="KW-1185">Reference proteome</keyword>
<gene>
    <name evidence="1" type="ORF">H8718_11940</name>
</gene>
<dbReference type="Proteomes" id="UP000655830">
    <property type="component" value="Unassembled WGS sequence"/>
</dbReference>